<proteinExistence type="predicted"/>
<accession>A0ABZ2I3I8</accession>
<dbReference type="RefSeq" id="WP_338610328.1">
    <property type="nucleotide sequence ID" value="NZ_CP146275.1"/>
</dbReference>
<evidence type="ECO:0000313" key="1">
    <source>
        <dbReference type="EMBL" id="WWT34422.1"/>
    </source>
</evidence>
<protein>
    <recommendedName>
        <fullName evidence="3">Transposase</fullName>
    </recommendedName>
</protein>
<dbReference type="EMBL" id="CP146275">
    <property type="protein sequence ID" value="WWT34422.1"/>
    <property type="molecule type" value="Genomic_DNA"/>
</dbReference>
<sequence>MAAIDPGHSTGRLRYVNDNEPGIARRRRGKGFSYILASVVVAGNVR</sequence>
<name>A0ABZ2I3I8_9HYPH</name>
<evidence type="ECO:0008006" key="3">
    <source>
        <dbReference type="Google" id="ProtNLM"/>
    </source>
</evidence>
<reference evidence="1 2" key="1">
    <citation type="submission" date="2024-02" db="EMBL/GenBank/DDBJ databases">
        <title>Complete genome sequence of Pelagibacterium nitratireducens ZH15.</title>
        <authorList>
            <person name="Zhao L.H."/>
        </authorList>
    </citation>
    <scope>NUCLEOTIDE SEQUENCE [LARGE SCALE GENOMIC DNA]</scope>
    <source>
        <strain evidence="1 2">ZH15</strain>
    </source>
</reference>
<keyword evidence="2" id="KW-1185">Reference proteome</keyword>
<evidence type="ECO:0000313" key="2">
    <source>
        <dbReference type="Proteomes" id="UP001369958"/>
    </source>
</evidence>
<dbReference type="Proteomes" id="UP001369958">
    <property type="component" value="Chromosome"/>
</dbReference>
<gene>
    <name evidence="1" type="ORF">V6617_08145</name>
</gene>
<organism evidence="1 2">
    <name type="scientific">Pelagibacterium nitratireducens</name>
    <dbReference type="NCBI Taxonomy" id="1046114"/>
    <lineage>
        <taxon>Bacteria</taxon>
        <taxon>Pseudomonadati</taxon>
        <taxon>Pseudomonadota</taxon>
        <taxon>Alphaproteobacteria</taxon>
        <taxon>Hyphomicrobiales</taxon>
        <taxon>Devosiaceae</taxon>
        <taxon>Pelagibacterium</taxon>
    </lineage>
</organism>